<evidence type="ECO:0000256" key="3">
    <source>
        <dbReference type="ARBA" id="ARBA00022837"/>
    </source>
</evidence>
<proteinExistence type="predicted"/>
<dbReference type="GO" id="GO:0005975">
    <property type="term" value="P:carbohydrate metabolic process"/>
    <property type="evidence" value="ECO:0007669"/>
    <property type="project" value="InterPro"/>
</dbReference>
<dbReference type="RefSeq" id="WP_421727508.1">
    <property type="nucleotide sequence ID" value="NZ_CACRTB010000007.1"/>
</dbReference>
<evidence type="ECO:0000259" key="4">
    <source>
        <dbReference type="Pfam" id="PF07971"/>
    </source>
</evidence>
<dbReference type="InterPro" id="IPR041371">
    <property type="entry name" value="GH92_N"/>
</dbReference>
<dbReference type="Gene3D" id="3.30.2080.10">
    <property type="entry name" value="GH92 mannosidase domain"/>
    <property type="match status" value="1"/>
</dbReference>
<dbReference type="InterPro" id="IPR050883">
    <property type="entry name" value="PNGase"/>
</dbReference>
<dbReference type="PANTHER" id="PTHR12143:SF43">
    <property type="entry name" value="PUTATIVE-RELATED"/>
    <property type="match status" value="1"/>
</dbReference>
<dbReference type="Pfam" id="PF17678">
    <property type="entry name" value="Glyco_hydro_92N"/>
    <property type="match status" value="1"/>
</dbReference>
<dbReference type="NCBIfam" id="TIGR01180">
    <property type="entry name" value="aman2_put"/>
    <property type="match status" value="1"/>
</dbReference>
<reference evidence="6" key="1">
    <citation type="submission" date="2019-11" db="EMBL/GenBank/DDBJ databases">
        <authorList>
            <person name="Feng L."/>
        </authorList>
    </citation>
    <scope>NUCLEOTIDE SEQUENCE</scope>
    <source>
        <strain evidence="6">BcaccaeLFYP20</strain>
    </source>
</reference>
<keyword evidence="3" id="KW-0106">Calcium</keyword>
<evidence type="ECO:0000256" key="1">
    <source>
        <dbReference type="ARBA" id="ARBA00001913"/>
    </source>
</evidence>
<protein>
    <submittedName>
        <fullName evidence="6">Glycosyl hydrolase family 92</fullName>
    </submittedName>
</protein>
<evidence type="ECO:0000256" key="2">
    <source>
        <dbReference type="ARBA" id="ARBA00011245"/>
    </source>
</evidence>
<dbReference type="GO" id="GO:0030246">
    <property type="term" value="F:carbohydrate binding"/>
    <property type="evidence" value="ECO:0007669"/>
    <property type="project" value="InterPro"/>
</dbReference>
<dbReference type="FunFam" id="3.30.2080.10:FF:000001">
    <property type="entry name" value="Alpha-1,2-mannosidase subfamily"/>
    <property type="match status" value="1"/>
</dbReference>
<dbReference type="InterPro" id="IPR014718">
    <property type="entry name" value="GH-type_carb-bd"/>
</dbReference>
<dbReference type="Pfam" id="PF07971">
    <property type="entry name" value="Glyco_hydro_92"/>
    <property type="match status" value="1"/>
</dbReference>
<feature type="domain" description="Glycosyl hydrolase family 92 N-terminal" evidence="5">
    <location>
        <begin position="35"/>
        <end position="236"/>
    </location>
</feature>
<dbReference type="InterPro" id="IPR012939">
    <property type="entry name" value="Glyco_hydro_92"/>
</dbReference>
<comment type="cofactor">
    <cofactor evidence="1">
        <name>Ca(2+)</name>
        <dbReference type="ChEBI" id="CHEBI:29108"/>
    </cofactor>
</comment>
<sequence>MNHRWGVVLLFVVLLLGIPVHHAWAKQGEKTPVDYVNPYIGNISHLLVPTFPTIHLPNSMLRVYPERKDYTGNQMKGLPILVTNHREKSAFNLSLFQGDTSKLQPIIPFSYDHEVIKPYYYSVYLDDYDIQVEYAPSHQSAIYSFIFSHDTPSYLIVNAEDGELATNGQAVYGYQCIAGSDTKVYLYLETEQLALKCGVLANGQYTSSDRGISGASTIVLEYVLDTPSLNLRYGVSLISVEQAKRNLEREINNYDLKVLSEAGRRIWNEKLGKISVTGGSEQDKTFFYTSLYRTYERMICISEDGKYYSAFDGKVHNDYGIPFYTDDWIWDTYRAVHPLRVIIEPKMETDMISSFIRMAEQMEQFWMPTFPEITGDTRRMNSNHGVATVIDAYNKGLKGFDLDKAYTACYKAITEKTLAPWSAQPVGVLDRFYKNHGYFPALGNNERETVKEVNDKEKRQPVAVTLGTVYDEWCLSQIAKQLGKEEDHKYFLERSLNYKTIYNSTTKFFHPKDSNGVFVEPFDYTRGGGQGAREAYGENNGWIYRWDVPHDIQGLIGLMGGKESFVDELERMYNTPLGESKFRFYAQLPDHTGNVGQFSMANEPSLHIPYLYNYAGQPWRTQKRIRALLKQWFRNDVMGVPGDEDGGGLSAFVVFSMLGFYPVTPGLPMYAIGSPVFERMHLNLGNGKVFRIACNNYSPENKYIQSAKLNGVDWNKSWFTHECLVNGGELEFVMGKFPNKKWASSETSVPPSFEMIEEY</sequence>
<name>A0A6N2RTE2_9BACE</name>
<dbReference type="GO" id="GO:0005829">
    <property type="term" value="C:cytosol"/>
    <property type="evidence" value="ECO:0007669"/>
    <property type="project" value="TreeGrafter"/>
</dbReference>
<dbReference type="SUPFAM" id="SSF48208">
    <property type="entry name" value="Six-hairpin glycosidases"/>
    <property type="match status" value="1"/>
</dbReference>
<evidence type="ECO:0000259" key="5">
    <source>
        <dbReference type="Pfam" id="PF17678"/>
    </source>
</evidence>
<dbReference type="InterPro" id="IPR005887">
    <property type="entry name" value="GH92_a_mannosidase_put"/>
</dbReference>
<comment type="subunit">
    <text evidence="2">Monomer.</text>
</comment>
<dbReference type="PANTHER" id="PTHR12143">
    <property type="entry name" value="PEPTIDE N-GLYCANASE PNGASE -RELATED"/>
    <property type="match status" value="1"/>
</dbReference>
<accession>A0A6N2RTE2</accession>
<dbReference type="Gene3D" id="2.70.98.10">
    <property type="match status" value="1"/>
</dbReference>
<gene>
    <name evidence="6" type="ORF">BCLFYP20_01198</name>
</gene>
<dbReference type="GO" id="GO:0000224">
    <property type="term" value="F:peptide-N4-(N-acetyl-beta-glucosaminyl)asparagine amidase activity"/>
    <property type="evidence" value="ECO:0007669"/>
    <property type="project" value="TreeGrafter"/>
</dbReference>
<feature type="domain" description="Glycosyl hydrolase family 92" evidence="4">
    <location>
        <begin position="242"/>
        <end position="736"/>
    </location>
</feature>
<keyword evidence="6" id="KW-0378">Hydrolase</keyword>
<dbReference type="GO" id="GO:0006516">
    <property type="term" value="P:glycoprotein catabolic process"/>
    <property type="evidence" value="ECO:0007669"/>
    <property type="project" value="TreeGrafter"/>
</dbReference>
<dbReference type="AlphaFoldDB" id="A0A6N2RTE2"/>
<dbReference type="Gene3D" id="1.20.1610.10">
    <property type="entry name" value="alpha-1,2-mannosidases domains"/>
    <property type="match status" value="1"/>
</dbReference>
<dbReference type="EMBL" id="CACRTB010000007">
    <property type="protein sequence ID" value="VYS82780.1"/>
    <property type="molecule type" value="Genomic_DNA"/>
</dbReference>
<dbReference type="InterPro" id="IPR008928">
    <property type="entry name" value="6-hairpin_glycosidase_sf"/>
</dbReference>
<evidence type="ECO:0000313" key="6">
    <source>
        <dbReference type="EMBL" id="VYS82780.1"/>
    </source>
</evidence>
<organism evidence="6">
    <name type="scientific">Bacteroides caccae</name>
    <dbReference type="NCBI Taxonomy" id="47678"/>
    <lineage>
        <taxon>Bacteria</taxon>
        <taxon>Pseudomonadati</taxon>
        <taxon>Bacteroidota</taxon>
        <taxon>Bacteroidia</taxon>
        <taxon>Bacteroidales</taxon>
        <taxon>Bacteroidaceae</taxon>
        <taxon>Bacteroides</taxon>
    </lineage>
</organism>
<dbReference type="Gene3D" id="1.20.1050.60">
    <property type="entry name" value="alpha-1,2-mannosidase"/>
    <property type="match status" value="1"/>
</dbReference>